<proteinExistence type="predicted"/>
<feature type="domain" description="Carrier" evidence="1">
    <location>
        <begin position="15"/>
        <end position="56"/>
    </location>
</feature>
<evidence type="ECO:0000259" key="1">
    <source>
        <dbReference type="Pfam" id="PF00550"/>
    </source>
</evidence>
<gene>
    <name evidence="2" type="ORF">ABII15_38935</name>
</gene>
<dbReference type="InterPro" id="IPR036736">
    <property type="entry name" value="ACP-like_sf"/>
</dbReference>
<reference evidence="2" key="1">
    <citation type="submission" date="2024-06" db="EMBL/GenBank/DDBJ databases">
        <title>Streptomyces sp. strain HUAS MG91 genome sequences.</title>
        <authorList>
            <person name="Mo P."/>
        </authorList>
    </citation>
    <scope>NUCLEOTIDE SEQUENCE</scope>
    <source>
        <strain evidence="2">HUAS MG91</strain>
        <plasmid evidence="2">punmamed1</plasmid>
    </source>
</reference>
<keyword evidence="2" id="KW-0614">Plasmid</keyword>
<dbReference type="EMBL" id="CP159535">
    <property type="protein sequence ID" value="XCJ76007.1"/>
    <property type="molecule type" value="Genomic_DNA"/>
</dbReference>
<protein>
    <submittedName>
        <fullName evidence="2">Acyl carrier protein</fullName>
    </submittedName>
</protein>
<dbReference type="Gene3D" id="1.10.1200.10">
    <property type="entry name" value="ACP-like"/>
    <property type="match status" value="1"/>
</dbReference>
<dbReference type="RefSeq" id="WP_353947416.1">
    <property type="nucleotide sequence ID" value="NZ_CP159535.1"/>
</dbReference>
<dbReference type="Pfam" id="PF00550">
    <property type="entry name" value="PP-binding"/>
    <property type="match status" value="1"/>
</dbReference>
<dbReference type="KEGG" id="stac:ABII15_38935"/>
<geneLocation type="plasmid" evidence="2">
    <name>punmamed1</name>
</geneLocation>
<accession>A0AAU8J581</accession>
<dbReference type="SUPFAM" id="SSF47336">
    <property type="entry name" value="ACP-like"/>
    <property type="match status" value="1"/>
</dbReference>
<name>A0AAU8J581_9ACTN</name>
<organism evidence="2">
    <name type="scientific">Streptomyces tabacisoli</name>
    <dbReference type="NCBI Taxonomy" id="3156398"/>
    <lineage>
        <taxon>Bacteria</taxon>
        <taxon>Bacillati</taxon>
        <taxon>Actinomycetota</taxon>
        <taxon>Actinomycetes</taxon>
        <taxon>Kitasatosporales</taxon>
        <taxon>Streptomycetaceae</taxon>
        <taxon>Streptomyces</taxon>
    </lineage>
</organism>
<dbReference type="AlphaFoldDB" id="A0AAU8J581"/>
<sequence>MRHSQAIEEFLATQISGTSAGTVEPDQDLPAHGVLDSMGVMQLVAWICDHFAVDLDGWIPDADELRSVRAIDAFITRQIAAGSERTRPLADAAGPAVR</sequence>
<evidence type="ECO:0000313" key="2">
    <source>
        <dbReference type="EMBL" id="XCJ76007.1"/>
    </source>
</evidence>
<dbReference type="InterPro" id="IPR009081">
    <property type="entry name" value="PP-bd_ACP"/>
</dbReference>